<accession>A0A814Z7N6</accession>
<comment type="caution">
    <text evidence="2">The sequence shown here is derived from an EMBL/GenBank/DDBJ whole genome shotgun (WGS) entry which is preliminary data.</text>
</comment>
<proteinExistence type="predicted"/>
<dbReference type="AlphaFoldDB" id="A0A814Z7N6"/>
<organism evidence="2 3">
    <name type="scientific">Adineta steineri</name>
    <dbReference type="NCBI Taxonomy" id="433720"/>
    <lineage>
        <taxon>Eukaryota</taxon>
        <taxon>Metazoa</taxon>
        <taxon>Spiralia</taxon>
        <taxon>Gnathifera</taxon>
        <taxon>Rotifera</taxon>
        <taxon>Eurotatoria</taxon>
        <taxon>Bdelloidea</taxon>
        <taxon>Adinetida</taxon>
        <taxon>Adinetidae</taxon>
        <taxon>Adineta</taxon>
    </lineage>
</organism>
<dbReference type="EMBL" id="CAJNOI010000316">
    <property type="protein sequence ID" value="CAF1239955.1"/>
    <property type="molecule type" value="Genomic_DNA"/>
</dbReference>
<evidence type="ECO:0000259" key="1">
    <source>
        <dbReference type="Pfam" id="PF02055"/>
    </source>
</evidence>
<dbReference type="Proteomes" id="UP000663877">
    <property type="component" value="Unassembled WGS sequence"/>
</dbReference>
<dbReference type="InterPro" id="IPR033453">
    <property type="entry name" value="Glyco_hydro_30_TIM-barrel"/>
</dbReference>
<reference evidence="2" key="1">
    <citation type="submission" date="2021-02" db="EMBL/GenBank/DDBJ databases">
        <authorList>
            <person name="Nowell W R."/>
        </authorList>
    </citation>
    <scope>NUCLEOTIDE SEQUENCE</scope>
</reference>
<sequence length="72" mass="8489">MFIRIAEIINRNTSINKYVDGIAVHWYATVDMIFPDFYEMYLTRLAFPQFFYFALEACEGYLKADEGPKMGM</sequence>
<evidence type="ECO:0000313" key="3">
    <source>
        <dbReference type="Proteomes" id="UP000663877"/>
    </source>
</evidence>
<dbReference type="Pfam" id="PF02055">
    <property type="entry name" value="Glyco_hydro_30"/>
    <property type="match status" value="1"/>
</dbReference>
<protein>
    <recommendedName>
        <fullName evidence="1">Glycosyl hydrolase family 30 TIM-barrel domain-containing protein</fullName>
    </recommendedName>
</protein>
<name>A0A814Z7N6_9BILA</name>
<evidence type="ECO:0000313" key="2">
    <source>
        <dbReference type="EMBL" id="CAF1239955.1"/>
    </source>
</evidence>
<feature type="domain" description="Glycosyl hydrolase family 30 TIM-barrel" evidence="1">
    <location>
        <begin position="6"/>
        <end position="66"/>
    </location>
</feature>
<gene>
    <name evidence="2" type="ORF">BJG266_LOCUS28995</name>
</gene>
<dbReference type="Gene3D" id="3.20.20.80">
    <property type="entry name" value="Glycosidases"/>
    <property type="match status" value="1"/>
</dbReference>